<dbReference type="PROSITE" id="PS01124">
    <property type="entry name" value="HTH_ARAC_FAMILY_2"/>
    <property type="match status" value="1"/>
</dbReference>
<evidence type="ECO:0000313" key="5">
    <source>
        <dbReference type="EMBL" id="HHV69982.1"/>
    </source>
</evidence>
<dbReference type="PRINTS" id="PR00032">
    <property type="entry name" value="HTHARAC"/>
</dbReference>
<keyword evidence="2" id="KW-0238">DNA-binding</keyword>
<dbReference type="InterPro" id="IPR018060">
    <property type="entry name" value="HTH_AraC"/>
</dbReference>
<dbReference type="SUPFAM" id="SSF46689">
    <property type="entry name" value="Homeodomain-like"/>
    <property type="match status" value="1"/>
</dbReference>
<dbReference type="GO" id="GO:0003700">
    <property type="term" value="F:DNA-binding transcription factor activity"/>
    <property type="evidence" value="ECO:0007669"/>
    <property type="project" value="InterPro"/>
</dbReference>
<dbReference type="AlphaFoldDB" id="A0A7V6U1M8"/>
<dbReference type="Gene3D" id="1.10.10.60">
    <property type="entry name" value="Homeodomain-like"/>
    <property type="match status" value="1"/>
</dbReference>
<evidence type="ECO:0000256" key="3">
    <source>
        <dbReference type="ARBA" id="ARBA00023163"/>
    </source>
</evidence>
<dbReference type="Pfam" id="PF12833">
    <property type="entry name" value="HTH_18"/>
    <property type="match status" value="1"/>
</dbReference>
<dbReference type="InterPro" id="IPR020449">
    <property type="entry name" value="Tscrpt_reg_AraC-type_HTH"/>
</dbReference>
<evidence type="ECO:0000313" key="6">
    <source>
        <dbReference type="Proteomes" id="UP000551563"/>
    </source>
</evidence>
<name>A0A7V6U1M8_9HYPH</name>
<gene>
    <name evidence="5" type="ORF">GXX48_20465</name>
</gene>
<dbReference type="PANTHER" id="PTHR46796:SF6">
    <property type="entry name" value="ARAC SUBFAMILY"/>
    <property type="match status" value="1"/>
</dbReference>
<organism evidence="5 6">
    <name type="scientific">Brucella intermedia</name>
    <dbReference type="NCBI Taxonomy" id="94625"/>
    <lineage>
        <taxon>Bacteria</taxon>
        <taxon>Pseudomonadati</taxon>
        <taxon>Pseudomonadota</taxon>
        <taxon>Alphaproteobacteria</taxon>
        <taxon>Hyphomicrobiales</taxon>
        <taxon>Brucellaceae</taxon>
        <taxon>Brucella/Ochrobactrum group</taxon>
        <taxon>Brucella</taxon>
    </lineage>
</organism>
<reference evidence="5 6" key="1">
    <citation type="journal article" date="2020" name="Biotechnol. Biofuels">
        <title>New insights from the biogas microbiome by comprehensive genome-resolved metagenomics of nearly 1600 species originating from multiple anaerobic digesters.</title>
        <authorList>
            <person name="Campanaro S."/>
            <person name="Treu L."/>
            <person name="Rodriguez-R L.M."/>
            <person name="Kovalovszki A."/>
            <person name="Ziels R.M."/>
            <person name="Maus I."/>
            <person name="Zhu X."/>
            <person name="Kougias P.G."/>
            <person name="Basile A."/>
            <person name="Luo G."/>
            <person name="Schluter A."/>
            <person name="Konstantinidis K.T."/>
            <person name="Angelidaki I."/>
        </authorList>
    </citation>
    <scope>NUCLEOTIDE SEQUENCE [LARGE SCALE GENOMIC DNA]</scope>
    <source>
        <strain evidence="5">AS04akNAM_66</strain>
    </source>
</reference>
<evidence type="ECO:0000256" key="2">
    <source>
        <dbReference type="ARBA" id="ARBA00023125"/>
    </source>
</evidence>
<keyword evidence="1" id="KW-0805">Transcription regulation</keyword>
<dbReference type="InterPro" id="IPR050204">
    <property type="entry name" value="AraC_XylS_family_regulators"/>
</dbReference>
<evidence type="ECO:0000259" key="4">
    <source>
        <dbReference type="PROSITE" id="PS01124"/>
    </source>
</evidence>
<dbReference type="InterPro" id="IPR009057">
    <property type="entry name" value="Homeodomain-like_sf"/>
</dbReference>
<dbReference type="InterPro" id="IPR018062">
    <property type="entry name" value="HTH_AraC-typ_CS"/>
</dbReference>
<dbReference type="EMBL" id="DUMN01000585">
    <property type="protein sequence ID" value="HHV69982.1"/>
    <property type="molecule type" value="Genomic_DNA"/>
</dbReference>
<keyword evidence="3" id="KW-0804">Transcription</keyword>
<dbReference type="PANTHER" id="PTHR46796">
    <property type="entry name" value="HTH-TYPE TRANSCRIPTIONAL ACTIVATOR RHAS-RELATED"/>
    <property type="match status" value="1"/>
</dbReference>
<feature type="domain" description="HTH araC/xylS-type" evidence="4">
    <location>
        <begin position="270"/>
        <end position="369"/>
    </location>
</feature>
<accession>A0A7V6U1M8</accession>
<dbReference type="PROSITE" id="PS00041">
    <property type="entry name" value="HTH_ARAC_FAMILY_1"/>
    <property type="match status" value="1"/>
</dbReference>
<proteinExistence type="predicted"/>
<evidence type="ECO:0000256" key="1">
    <source>
        <dbReference type="ARBA" id="ARBA00023015"/>
    </source>
</evidence>
<dbReference type="Proteomes" id="UP000551563">
    <property type="component" value="Unassembled WGS sequence"/>
</dbReference>
<comment type="caution">
    <text evidence="5">The sequence shown here is derived from an EMBL/GenBank/DDBJ whole genome shotgun (WGS) entry which is preliminary data.</text>
</comment>
<sequence length="401" mass="44178">MVLGCGLRALAPGLVLGVAVTSPSDKATSDLKPEFVERRQSARVPLARLGEEARSTNILAPLVFTTEQLDPSAQLSAWQQHVAPLYDVRLPEGVSARDGFAVSQKVWDLRGMLLIEQAAPPFSYERTPEKVRFSPIDHWQISFLRSGRSWTSVDGRVAENEPGMINIRSFGYPFRGRALATEAVLLIIPVDQFAGLGGMPEACNNATLGGYRAKLLIDFVSTIQTGLDRITAEDLPELRDALRQLVFDTIVPLVRESDANAPGASLGLMTRARRFIQKNLMSRDLTPDALSRELAISRTHLYQLFEGSGGVLNYIRQKRLFAAHEMLADGSENRKVSDIAQLLGFETAANFTRAFTQYFGYSPTNVRKALPRNDGTGDSQPDANRSVTFAHLLRTLAMFDA</sequence>
<protein>
    <submittedName>
        <fullName evidence="5">Helix-turn-helix transcriptional regulator</fullName>
    </submittedName>
</protein>
<dbReference type="SMART" id="SM00342">
    <property type="entry name" value="HTH_ARAC"/>
    <property type="match status" value="1"/>
</dbReference>
<dbReference type="GO" id="GO:0043565">
    <property type="term" value="F:sequence-specific DNA binding"/>
    <property type="evidence" value="ECO:0007669"/>
    <property type="project" value="InterPro"/>
</dbReference>